<evidence type="ECO:0000313" key="2">
    <source>
        <dbReference type="Proteomes" id="UP000589896"/>
    </source>
</evidence>
<name>A0A7Z0TT91_9GAMM</name>
<evidence type="ECO:0000313" key="1">
    <source>
        <dbReference type="EMBL" id="NYZ61566.1"/>
    </source>
</evidence>
<sequence>MPTRNLSNLFAGWEGELKLLIDTGPTQDEFWSYWAEREAAVEQLITPELEPQFETELERLFAIAEAHGYLRPTVVHPALGPVMADPVGMPDVSS</sequence>
<protein>
    <submittedName>
        <fullName evidence="1">Uncharacterized protein</fullName>
    </submittedName>
</protein>
<accession>A0A7Z0TT91</accession>
<reference evidence="1 2" key="1">
    <citation type="submission" date="2020-07" db="EMBL/GenBank/DDBJ databases">
        <title>isolation of Luteimonas sp. SJ-16.</title>
        <authorList>
            <person name="Huang X.-X."/>
            <person name="Xu L."/>
            <person name="Sun J.-Q."/>
        </authorList>
    </citation>
    <scope>NUCLEOTIDE SEQUENCE [LARGE SCALE GENOMIC DNA]</scope>
    <source>
        <strain evidence="1 2">SJ-16</strain>
    </source>
</reference>
<proteinExistence type="predicted"/>
<organism evidence="1 2">
    <name type="scientific">Luteimonas deserti</name>
    <dbReference type="NCBI Taxonomy" id="2752306"/>
    <lineage>
        <taxon>Bacteria</taxon>
        <taxon>Pseudomonadati</taxon>
        <taxon>Pseudomonadota</taxon>
        <taxon>Gammaproteobacteria</taxon>
        <taxon>Lysobacterales</taxon>
        <taxon>Lysobacteraceae</taxon>
        <taxon>Luteimonas</taxon>
    </lineage>
</organism>
<dbReference type="AlphaFoldDB" id="A0A7Z0TT91"/>
<comment type="caution">
    <text evidence="1">The sequence shown here is derived from an EMBL/GenBank/DDBJ whole genome shotgun (WGS) entry which is preliminary data.</text>
</comment>
<gene>
    <name evidence="1" type="ORF">H0E82_02135</name>
</gene>
<keyword evidence="2" id="KW-1185">Reference proteome</keyword>
<dbReference type="Proteomes" id="UP000589896">
    <property type="component" value="Unassembled WGS sequence"/>
</dbReference>
<dbReference type="RefSeq" id="WP_180543318.1">
    <property type="nucleotide sequence ID" value="NZ_JACCJZ010000004.1"/>
</dbReference>
<dbReference type="EMBL" id="JACCJZ010000004">
    <property type="protein sequence ID" value="NYZ61566.1"/>
    <property type="molecule type" value="Genomic_DNA"/>
</dbReference>